<reference evidence="9 10" key="1">
    <citation type="journal article" date="2018" name="Genome Biol. Evol.">
        <title>Complete Genome Sequence of Streptococcus ruminantium sp. nov. GUT-187T (=DSM 104980T =JCM 31869T), the Type Strain of S. ruminantium, and Comparison with Genome Sequences of Streptococcus suis Strains.</title>
        <authorList>
            <person name="Tohya M."/>
            <person name="Sekizaki T."/>
            <person name="Miyoshi-Akiyama T."/>
        </authorList>
    </citation>
    <scope>NUCLEOTIDE SEQUENCE [LARGE SCALE GENOMIC DNA]</scope>
    <source>
        <strain evidence="9 10">GUT187T</strain>
    </source>
</reference>
<keyword evidence="5" id="KW-0572">Peptidoglycan-anchor</keyword>
<dbReference type="GO" id="GO:0007155">
    <property type="term" value="P:cell adhesion"/>
    <property type="evidence" value="ECO:0007669"/>
    <property type="project" value="InterPro"/>
</dbReference>
<evidence type="ECO:0000256" key="1">
    <source>
        <dbReference type="ARBA" id="ARBA00004191"/>
    </source>
</evidence>
<evidence type="ECO:0000256" key="7">
    <source>
        <dbReference type="SAM" id="Phobius"/>
    </source>
</evidence>
<dbReference type="Pfam" id="PF17802">
    <property type="entry name" value="SpaA"/>
    <property type="match status" value="1"/>
</dbReference>
<feature type="domain" description="Gram-positive cocci surface proteins LPxTG" evidence="8">
    <location>
        <begin position="757"/>
        <end position="788"/>
    </location>
</feature>
<dbReference type="PROSITE" id="PS50847">
    <property type="entry name" value="GRAM_POS_ANCHORING"/>
    <property type="match status" value="1"/>
</dbReference>
<proteinExistence type="predicted"/>
<evidence type="ECO:0000313" key="10">
    <source>
        <dbReference type="Proteomes" id="UP000269331"/>
    </source>
</evidence>
<dbReference type="NCBIfam" id="TIGR03786">
    <property type="entry name" value="strep_pil_rpt"/>
    <property type="match status" value="1"/>
</dbReference>
<name>A0A2Z5U5U2_9STRE</name>
<feature type="transmembrane region" description="Helical" evidence="7">
    <location>
        <begin position="763"/>
        <end position="785"/>
    </location>
</feature>
<dbReference type="SUPFAM" id="SSF49478">
    <property type="entry name" value="Cna protein B-type domain"/>
    <property type="match status" value="2"/>
</dbReference>
<dbReference type="InterPro" id="IPR008966">
    <property type="entry name" value="Adhesion_dom_sf"/>
</dbReference>
<feature type="region of interest" description="Disordered" evidence="6">
    <location>
        <begin position="634"/>
        <end position="759"/>
    </location>
</feature>
<dbReference type="KEGG" id="srq:SR187_9535"/>
<sequence>MVVSTLAGAFMGASVSQAQGSLIKDIKVDKQEMRHGDHFRVDVDFGGPGTKVTNGQEEEIRFSLQGVKVTFPNTTLDLKNSQGKSLGTVEFKDNKAVLKFNEYAATLDDVTGAFYFSASAFYDRDYSQSGQGTINISSGSISKSITLKYEKGSETTDNVYYKSGVWDDKDDSVDWIFNVNTARKSVEDLNATFEINDELPETMEWDIDYNNKASYAVEFGSGNWISLEEAGKRGVTISFDTSNKRKLNVKLSNQWVLEHGTWVKPLNGRSISVRLKARLTAETMNNPAITRVTNTSTVHLSNLDWQIQESDKSASVEIIRVGGWAKGTVKGEVRIFKKIAGTETGIAGVEFLIESVNNTNVQYKIKTNESGIASQKGLVDGKYRLKEISAPAWIDFEPSKAITHEFEVKESDTEGKTFQIENTKKKIDIKVNKEWIGLDDKKPTILLQLYKNNVVEGQPISITPNSSSYTWKALDKTDNKGKDYSYTVKEVGEDNGKVVLEGKIYTVEYIKSADSHFTIKNTLNKTTPARATIAVKKALKGRTLMNQEFEFILRDENGTELQRVKNAVDGSVVFKAIDYSAAGIYKYTIEEVNAGQMIDGLKYDDLRVHVTVRVSDDKQGTLVAAVEYPNDIEFNNEYVEPTTTTTTEESTTTTTTEESTTTTTTEESTTTTTTEEPTTTTTTEESTTTTTTEESTTTTTTEESTTTTTIEEPTTTTTTEESTTTTTIEEPTTTTTTSEKPSQPETTTNDKSRKASLPSTGEVGSFLVTMLGFGVLVSIITAMVYHRK</sequence>
<organism evidence="9 10">
    <name type="scientific">Streptococcus ruminantium</name>
    <dbReference type="NCBI Taxonomy" id="1917441"/>
    <lineage>
        <taxon>Bacteria</taxon>
        <taxon>Bacillati</taxon>
        <taxon>Bacillota</taxon>
        <taxon>Bacilli</taxon>
        <taxon>Lactobacillales</taxon>
        <taxon>Streptococcaceae</taxon>
        <taxon>Streptococcus</taxon>
    </lineage>
</organism>
<keyword evidence="7" id="KW-0812">Transmembrane</keyword>
<dbReference type="InterPro" id="IPR022464">
    <property type="entry name" value="Strep_pil_isopept_link"/>
</dbReference>
<keyword evidence="2" id="KW-0134">Cell wall</keyword>
<dbReference type="InterPro" id="IPR008454">
    <property type="entry name" value="Collagen-bd_Cna-like_B-typ_dom"/>
</dbReference>
<dbReference type="Gene3D" id="2.60.40.1280">
    <property type="match status" value="1"/>
</dbReference>
<dbReference type="Gene3D" id="2.60.40.3050">
    <property type="match status" value="1"/>
</dbReference>
<dbReference type="CDD" id="cd00222">
    <property type="entry name" value="CollagenBindB"/>
    <property type="match status" value="1"/>
</dbReference>
<dbReference type="Gene3D" id="2.60.40.740">
    <property type="match status" value="1"/>
</dbReference>
<evidence type="ECO:0000313" key="9">
    <source>
        <dbReference type="EMBL" id="BBA93508.1"/>
    </source>
</evidence>
<keyword evidence="7" id="KW-0472">Membrane</keyword>
<dbReference type="SUPFAM" id="SSF49401">
    <property type="entry name" value="Bacterial adhesins"/>
    <property type="match status" value="1"/>
</dbReference>
<dbReference type="AlphaFoldDB" id="A0A2Z5U5U2"/>
<keyword evidence="3" id="KW-0964">Secreted</keyword>
<dbReference type="Gene3D" id="2.60.40.10">
    <property type="entry name" value="Immunoglobulins"/>
    <property type="match status" value="1"/>
</dbReference>
<gene>
    <name evidence="9" type="ORF">SR187_9535</name>
</gene>
<dbReference type="EMBL" id="AP018400">
    <property type="protein sequence ID" value="BBA93508.1"/>
    <property type="molecule type" value="Genomic_DNA"/>
</dbReference>
<dbReference type="InterPro" id="IPR041033">
    <property type="entry name" value="SpaA_PFL_dom_1"/>
</dbReference>
<dbReference type="InterPro" id="IPR019931">
    <property type="entry name" value="LPXTG_anchor"/>
</dbReference>
<dbReference type="Proteomes" id="UP000269331">
    <property type="component" value="Chromosome"/>
</dbReference>
<accession>A0A2Z5U5U2</accession>
<evidence type="ECO:0000256" key="6">
    <source>
        <dbReference type="SAM" id="MobiDB-lite"/>
    </source>
</evidence>
<feature type="compositionally biased region" description="Low complexity" evidence="6">
    <location>
        <begin position="640"/>
        <end position="747"/>
    </location>
</feature>
<evidence type="ECO:0000256" key="3">
    <source>
        <dbReference type="ARBA" id="ARBA00022525"/>
    </source>
</evidence>
<keyword evidence="7" id="KW-1133">Transmembrane helix</keyword>
<dbReference type="Pfam" id="PF05738">
    <property type="entry name" value="Cna_B"/>
    <property type="match status" value="1"/>
</dbReference>
<evidence type="ECO:0000256" key="5">
    <source>
        <dbReference type="ARBA" id="ARBA00023088"/>
    </source>
</evidence>
<dbReference type="InterPro" id="IPR013783">
    <property type="entry name" value="Ig-like_fold"/>
</dbReference>
<evidence type="ECO:0000256" key="2">
    <source>
        <dbReference type="ARBA" id="ARBA00022512"/>
    </source>
</evidence>
<evidence type="ECO:0000256" key="4">
    <source>
        <dbReference type="ARBA" id="ARBA00022729"/>
    </source>
</evidence>
<keyword evidence="4" id="KW-0732">Signal</keyword>
<protein>
    <recommendedName>
        <fullName evidence="8">Gram-positive cocci surface proteins LPxTG domain-containing protein</fullName>
    </recommendedName>
</protein>
<evidence type="ECO:0000259" key="8">
    <source>
        <dbReference type="PROSITE" id="PS50847"/>
    </source>
</evidence>
<dbReference type="InterPro" id="IPR011252">
    <property type="entry name" value="Fibrogen-bd_dom1"/>
</dbReference>
<dbReference type="Pfam" id="PF12892">
    <property type="entry name" value="FctA"/>
    <property type="match status" value="1"/>
</dbReference>
<comment type="subcellular location">
    <subcellularLocation>
        <location evidence="1">Secreted</location>
        <location evidence="1">Cell wall</location>
    </subcellularLocation>
</comment>
<dbReference type="InterPro" id="IPR038174">
    <property type="entry name" value="Strep_pil_link_sf"/>
</dbReference>